<feature type="region of interest" description="Disordered" evidence="1">
    <location>
        <begin position="476"/>
        <end position="497"/>
    </location>
</feature>
<feature type="compositionally biased region" description="Low complexity" evidence="1">
    <location>
        <begin position="199"/>
        <end position="219"/>
    </location>
</feature>
<keyword evidence="3" id="KW-1185">Reference proteome</keyword>
<dbReference type="AlphaFoldDB" id="A0A0D6ELS6"/>
<dbReference type="OrthoDB" id="2150628at2759"/>
<feature type="region of interest" description="Disordered" evidence="1">
    <location>
        <begin position="1"/>
        <end position="34"/>
    </location>
</feature>
<dbReference type="InterPro" id="IPR027417">
    <property type="entry name" value="P-loop_NTPase"/>
</dbReference>
<proteinExistence type="predicted"/>
<feature type="compositionally biased region" description="Basic and acidic residues" evidence="1">
    <location>
        <begin position="259"/>
        <end position="271"/>
    </location>
</feature>
<evidence type="ECO:0000256" key="1">
    <source>
        <dbReference type="SAM" id="MobiDB-lite"/>
    </source>
</evidence>
<dbReference type="PANTHER" id="PTHR37096:SF1">
    <property type="entry name" value="AAA+ ATPASE DOMAIN-CONTAINING PROTEIN"/>
    <property type="match status" value="1"/>
</dbReference>
<protein>
    <submittedName>
        <fullName evidence="2">SPOSA6832_02612-mRNA-1:cds</fullName>
    </submittedName>
</protein>
<dbReference type="Gene3D" id="3.40.50.300">
    <property type="entry name" value="P-loop containing nucleotide triphosphate hydrolases"/>
    <property type="match status" value="1"/>
</dbReference>
<dbReference type="SUPFAM" id="SSF52540">
    <property type="entry name" value="P-loop containing nucleoside triphosphate hydrolases"/>
    <property type="match status" value="1"/>
</dbReference>
<dbReference type="Proteomes" id="UP000243876">
    <property type="component" value="Unassembled WGS sequence"/>
</dbReference>
<organism evidence="2 3">
    <name type="scientific">Sporidiobolus salmonicolor</name>
    <name type="common">Yeast-like fungus</name>
    <name type="synonym">Sporobolomyces salmonicolor</name>
    <dbReference type="NCBI Taxonomy" id="5005"/>
    <lineage>
        <taxon>Eukaryota</taxon>
        <taxon>Fungi</taxon>
        <taxon>Dikarya</taxon>
        <taxon>Basidiomycota</taxon>
        <taxon>Pucciniomycotina</taxon>
        <taxon>Microbotryomycetes</taxon>
        <taxon>Sporidiobolales</taxon>
        <taxon>Sporidiobolaceae</taxon>
        <taxon>Sporobolomyces</taxon>
    </lineage>
</organism>
<feature type="compositionally biased region" description="Basic and acidic residues" evidence="1">
    <location>
        <begin position="189"/>
        <end position="198"/>
    </location>
</feature>
<evidence type="ECO:0000313" key="3">
    <source>
        <dbReference type="Proteomes" id="UP000243876"/>
    </source>
</evidence>
<feature type="region of interest" description="Disordered" evidence="1">
    <location>
        <begin position="186"/>
        <end position="240"/>
    </location>
</feature>
<feature type="region of interest" description="Disordered" evidence="1">
    <location>
        <begin position="252"/>
        <end position="283"/>
    </location>
</feature>
<evidence type="ECO:0000313" key="2">
    <source>
        <dbReference type="EMBL" id="CEQ40939.1"/>
    </source>
</evidence>
<dbReference type="PANTHER" id="PTHR37096">
    <property type="entry name" value="YALI0E33429P"/>
    <property type="match status" value="1"/>
</dbReference>
<dbReference type="InterPro" id="IPR051667">
    <property type="entry name" value="Archaeal_ATPase_domain"/>
</dbReference>
<gene>
    <name evidence="2" type="primary">SPOSA6832_02612</name>
</gene>
<feature type="non-terminal residue" evidence="2">
    <location>
        <position position="1"/>
    </location>
</feature>
<name>A0A0D6ELS6_SPOSA</name>
<reference evidence="3" key="1">
    <citation type="submission" date="2015-02" db="EMBL/GenBank/DDBJ databases">
        <authorList>
            <person name="Gon?alves P."/>
        </authorList>
    </citation>
    <scope>NUCLEOTIDE SEQUENCE [LARGE SCALE GENOMIC DNA]</scope>
</reference>
<sequence length="597" mass="66010">MQAHGGATQTISAREGADDSPSALGRNPNSPARRFARLQMPRSRSRICSRRSRMQKSDHRGFTVLFGASSVGKTALLRQVLSSDRYHVLHFDLRIAGFADLSSLYFSLSQQLESYFAAIPDMLGKEWGWSEFEKESWAFKHNRLEIEKRIKGGGAVKTSDVAHLMELFQSALLKYWDFQPMTDTQRQQRAKELEEAKSKPTGASSASSKAATLAASHTSNDPTEARMRQGAVPKPALGQDAEKDLFSARSLGAEEEAEPVAKEKVSQPEKNAEEDDEPKPPPKRIPVFFLDEAHKLPALIQADDAMKSLLDSMLVLTKQDRLCHVLHATSDSFYMMWLRQWNTAQHCQMLTIGDCSKAEAKGFFEKVLLPHIPEKLRPKIQFDDLYQVFGGKIAHLSDYSALISCLTDDHLSLTHACNPAAEFVNNEGNLAPHYSSHFLQAHALLNLQLIHARPSASSAATSDDLPSPGFQIYSPLRNASPHAAPTPSGEDEPTTGADFKVSDVLTVLSRLQPGERDALPYFPLCRELGARAVDGMVRGRILELRWSATVTEEGEPGSVMQRQKERIVGPVVVPTTAVVRHAMGVVLKEWQPEAKAA</sequence>
<dbReference type="EMBL" id="CENE01000010">
    <property type="protein sequence ID" value="CEQ40939.1"/>
    <property type="molecule type" value="Genomic_DNA"/>
</dbReference>
<accession>A0A0D6ELS6</accession>